<feature type="compositionally biased region" description="Basic and acidic residues" evidence="4">
    <location>
        <begin position="289"/>
        <end position="298"/>
    </location>
</feature>
<dbReference type="PROSITE" id="PS50893">
    <property type="entry name" value="ABC_TRANSPORTER_2"/>
    <property type="match status" value="2"/>
</dbReference>
<feature type="domain" description="ABC transporter" evidence="5">
    <location>
        <begin position="334"/>
        <end position="554"/>
    </location>
</feature>
<gene>
    <name evidence="6" type="ORF">SAMN02745729_11018</name>
</gene>
<evidence type="ECO:0000313" key="6">
    <source>
        <dbReference type="EMBL" id="SEA91681.1"/>
    </source>
</evidence>
<keyword evidence="2" id="KW-0547">Nucleotide-binding</keyword>
<evidence type="ECO:0000256" key="3">
    <source>
        <dbReference type="ARBA" id="ARBA00022840"/>
    </source>
</evidence>
<dbReference type="InterPro" id="IPR003439">
    <property type="entry name" value="ABC_transporter-like_ATP-bd"/>
</dbReference>
<proteinExistence type="predicted"/>
<dbReference type="STRING" id="1122198.SAMN02745729_11018"/>
<dbReference type="FunFam" id="3.40.50.300:FF:001320">
    <property type="entry name" value="Heme ABC transporter ATP-binding protein"/>
    <property type="match status" value="1"/>
</dbReference>
<protein>
    <submittedName>
        <fullName evidence="6">ATPase components of ABC transporters with duplicated ATPase domains</fullName>
    </submittedName>
</protein>
<evidence type="ECO:0000256" key="4">
    <source>
        <dbReference type="SAM" id="MobiDB-lite"/>
    </source>
</evidence>
<name>A0A1H4F385_9GAMM</name>
<dbReference type="InterPro" id="IPR003593">
    <property type="entry name" value="AAA+_ATPase"/>
</dbReference>
<dbReference type="PANTHER" id="PTHR19211:SF6">
    <property type="entry name" value="BLL7188 PROTEIN"/>
    <property type="match status" value="1"/>
</dbReference>
<dbReference type="SUPFAM" id="SSF52540">
    <property type="entry name" value="P-loop containing nucleoside triphosphate hydrolases"/>
    <property type="match status" value="2"/>
</dbReference>
<keyword evidence="7" id="KW-1185">Reference proteome</keyword>
<dbReference type="CDD" id="cd03221">
    <property type="entry name" value="ABCF_EF-3"/>
    <property type="match status" value="1"/>
</dbReference>
<feature type="compositionally biased region" description="Basic and acidic residues" evidence="4">
    <location>
        <begin position="255"/>
        <end position="273"/>
    </location>
</feature>
<organism evidence="6 7">
    <name type="scientific">Marinobacterium iners DSM 11526</name>
    <dbReference type="NCBI Taxonomy" id="1122198"/>
    <lineage>
        <taxon>Bacteria</taxon>
        <taxon>Pseudomonadati</taxon>
        <taxon>Pseudomonadota</taxon>
        <taxon>Gammaproteobacteria</taxon>
        <taxon>Oceanospirillales</taxon>
        <taxon>Oceanospirillaceae</taxon>
        <taxon>Marinobacterium</taxon>
    </lineage>
</organism>
<evidence type="ECO:0000256" key="2">
    <source>
        <dbReference type="ARBA" id="ARBA00022741"/>
    </source>
</evidence>
<sequence>MASLEYSMTNINLVVKDMSFVLPDGRTLFSALNEQFDLRPTGLVGRNGIGKTVLAKLLAGLLEPGTGYCRCAGSVHYLAQHVGFSRGSTVADLAGVRHRLDALCRIESGSIAAEDFEALGDHWDLCKRLQNELERNHLGYLHADTPVDMLSGGEEMRVSLIGAMLSDADFLILDEPSNHLDRPNRQALIEQLQRWSRGLIVVSHDRQLLESMERIVELSPQGLRSYGGNYSFYVETRAHERQSAQQTLDECKLERQRQERVMRKHSLRQEQRQARGNRQGKESNQAKILLDRQKERSEVSSGSLRQKQAITRARLDQRVREAANHVEDESHVTLHAIPVTRIAKRCVAELDNVILPHLEGDTRTISLTIGGQQRIGIIGPNGCGKSTLLRVLAGKAVPVSGTCLVTPEYAYLDQRLEQLDSEKTVLEQLQIANPTATESDLRMRLAQVGLEAHKITTPSGLLSGGERLKGALACVLYADSPPQLLLLDEPTNHLDLMSVQALEIMLRGYKGALVVVSHDDVFLKNIELTDHVCATEHGWRLQCPSLSGLHPSEIVH</sequence>
<evidence type="ECO:0000313" key="7">
    <source>
        <dbReference type="Proteomes" id="UP000242469"/>
    </source>
</evidence>
<accession>A0A1H4F385</accession>
<evidence type="ECO:0000259" key="5">
    <source>
        <dbReference type="PROSITE" id="PS50893"/>
    </source>
</evidence>
<dbReference type="Gene3D" id="3.40.50.300">
    <property type="entry name" value="P-loop containing nucleotide triphosphate hydrolases"/>
    <property type="match status" value="2"/>
</dbReference>
<dbReference type="Pfam" id="PF00005">
    <property type="entry name" value="ABC_tran"/>
    <property type="match status" value="2"/>
</dbReference>
<evidence type="ECO:0000256" key="1">
    <source>
        <dbReference type="ARBA" id="ARBA00022737"/>
    </source>
</evidence>
<dbReference type="GO" id="GO:0016887">
    <property type="term" value="F:ATP hydrolysis activity"/>
    <property type="evidence" value="ECO:0007669"/>
    <property type="project" value="InterPro"/>
</dbReference>
<dbReference type="EMBL" id="FNRJ01000010">
    <property type="protein sequence ID" value="SEA91681.1"/>
    <property type="molecule type" value="Genomic_DNA"/>
</dbReference>
<dbReference type="InterPro" id="IPR050611">
    <property type="entry name" value="ABCF"/>
</dbReference>
<feature type="domain" description="ABC transporter" evidence="5">
    <location>
        <begin position="13"/>
        <end position="245"/>
    </location>
</feature>
<keyword evidence="1" id="KW-0677">Repeat</keyword>
<dbReference type="SMART" id="SM00382">
    <property type="entry name" value="AAA"/>
    <property type="match status" value="2"/>
</dbReference>
<dbReference type="InterPro" id="IPR027417">
    <property type="entry name" value="P-loop_NTPase"/>
</dbReference>
<reference evidence="7" key="1">
    <citation type="submission" date="2016-10" db="EMBL/GenBank/DDBJ databases">
        <authorList>
            <person name="Varghese N."/>
            <person name="Submissions S."/>
        </authorList>
    </citation>
    <scope>NUCLEOTIDE SEQUENCE [LARGE SCALE GENOMIC DNA]</scope>
    <source>
        <strain evidence="7">DSM 11526</strain>
    </source>
</reference>
<dbReference type="Proteomes" id="UP000242469">
    <property type="component" value="Unassembled WGS sequence"/>
</dbReference>
<feature type="region of interest" description="Disordered" evidence="4">
    <location>
        <begin position="255"/>
        <end position="307"/>
    </location>
</feature>
<dbReference type="AlphaFoldDB" id="A0A1H4F385"/>
<keyword evidence="3" id="KW-0067">ATP-binding</keyword>
<dbReference type="PANTHER" id="PTHR19211">
    <property type="entry name" value="ATP-BINDING TRANSPORT PROTEIN-RELATED"/>
    <property type="match status" value="1"/>
</dbReference>
<dbReference type="GO" id="GO:0005524">
    <property type="term" value="F:ATP binding"/>
    <property type="evidence" value="ECO:0007669"/>
    <property type="project" value="UniProtKB-KW"/>
</dbReference>